<dbReference type="Pfam" id="PF13843">
    <property type="entry name" value="DDE_Tnp_1_7"/>
    <property type="match status" value="1"/>
</dbReference>
<feature type="non-terminal residue" evidence="2">
    <location>
        <position position="1"/>
    </location>
</feature>
<evidence type="ECO:0000259" key="1">
    <source>
        <dbReference type="Pfam" id="PF13843"/>
    </source>
</evidence>
<dbReference type="PANTHER" id="PTHR46599:SF3">
    <property type="entry name" value="PIGGYBAC TRANSPOSABLE ELEMENT-DERIVED PROTEIN 4"/>
    <property type="match status" value="1"/>
</dbReference>
<reference evidence="2" key="1">
    <citation type="submission" date="2015-11" db="EMBL/GenBank/DDBJ databases">
        <title>De novo transcriptome assembly of four potential Pierce s Disease insect vectors from Arizona vineyards.</title>
        <authorList>
            <person name="Tassone E.E."/>
        </authorList>
    </citation>
    <scope>NUCLEOTIDE SEQUENCE</scope>
</reference>
<dbReference type="EMBL" id="GECZ01014142">
    <property type="protein sequence ID" value="JAS55627.1"/>
    <property type="molecule type" value="Transcribed_RNA"/>
</dbReference>
<proteinExistence type="predicted"/>
<accession>A0A1B6FZK0</accession>
<evidence type="ECO:0000313" key="2">
    <source>
        <dbReference type="EMBL" id="JAS55627.1"/>
    </source>
</evidence>
<gene>
    <name evidence="2" type="ORF">g.45101</name>
</gene>
<name>A0A1B6FZK0_9HEMI</name>
<dbReference type="PANTHER" id="PTHR46599">
    <property type="entry name" value="PIGGYBAC TRANSPOSABLE ELEMENT-DERIVED PROTEIN 4"/>
    <property type="match status" value="1"/>
</dbReference>
<protein>
    <recommendedName>
        <fullName evidence="1">PiggyBac transposable element-derived protein domain-containing protein</fullName>
    </recommendedName>
</protein>
<dbReference type="InterPro" id="IPR029526">
    <property type="entry name" value="PGBD"/>
</dbReference>
<sequence>TGACGMLNAKRKNVPCLPKKMKKGDVELLHNDNMLIVRWCDKRNVTMITTVDKHEMVRVNTRTARNQVKPLCVVNYNRNMGAVDRADMMVSFNDTTRKTMKWYVKLFLHLLDISVLNAYLIYREKMKQTNPSVKIHIMDYRMNLIRQLLEAHIA</sequence>
<feature type="non-terminal residue" evidence="2">
    <location>
        <position position="154"/>
    </location>
</feature>
<organism evidence="2">
    <name type="scientific">Cuerna arida</name>
    <dbReference type="NCBI Taxonomy" id="1464854"/>
    <lineage>
        <taxon>Eukaryota</taxon>
        <taxon>Metazoa</taxon>
        <taxon>Ecdysozoa</taxon>
        <taxon>Arthropoda</taxon>
        <taxon>Hexapoda</taxon>
        <taxon>Insecta</taxon>
        <taxon>Pterygota</taxon>
        <taxon>Neoptera</taxon>
        <taxon>Paraneoptera</taxon>
        <taxon>Hemiptera</taxon>
        <taxon>Auchenorrhyncha</taxon>
        <taxon>Membracoidea</taxon>
        <taxon>Cicadellidae</taxon>
        <taxon>Cicadellinae</taxon>
        <taxon>Proconiini</taxon>
        <taxon>Cuerna</taxon>
    </lineage>
</organism>
<feature type="domain" description="PiggyBac transposable element-derived protein" evidence="1">
    <location>
        <begin position="1"/>
        <end position="119"/>
    </location>
</feature>
<dbReference type="AlphaFoldDB" id="A0A1B6FZK0"/>